<accession>A0A5M3WCZ0</accession>
<keyword evidence="7" id="KW-1185">Reference proteome</keyword>
<evidence type="ECO:0000256" key="4">
    <source>
        <dbReference type="ARBA" id="ARBA00022840"/>
    </source>
</evidence>
<dbReference type="AlphaFoldDB" id="A0A5M3WCZ0"/>
<dbReference type="OrthoDB" id="9804819at2"/>
<comment type="similarity">
    <text evidence="1">Belongs to the ABC transporter superfamily.</text>
</comment>
<dbReference type="Pfam" id="PF00005">
    <property type="entry name" value="ABC_tran"/>
    <property type="match status" value="1"/>
</dbReference>
<keyword evidence="4" id="KW-0067">ATP-binding</keyword>
<dbReference type="InterPro" id="IPR027417">
    <property type="entry name" value="P-loop_NTPase"/>
</dbReference>
<keyword evidence="2" id="KW-0813">Transport</keyword>
<sequence>MNTVVVTDVVKSYGRHRALDGLSFTAGPGVTGLLGPNGAGKTTLIRMLATVLAADSGTLRLLGCDPAAERLRIRRRLGYLPQEPGFHRAFTVFEFVDYVAILKEMVDRRERHDDVRRVLAEVGLTELGGKRIRALSGGMRRRVGIAQALLGQPELVLLDEPTAGLDPEQRLRFRELISRNGESRTVVLSTHQTEDVAALCGRVVVFDEGRAAFEGTPEELRRVAEGQVWLSPERSGMLSWRTGKGLFRNIGPAPEAARLVEPTIEDGYLLLLGDAAVGWGHDRRRGETDVPALAVAEAWRLLRHPLVLAGFALFVVASVVELRDYWGPRPPFSLLTNGMVMWPGVPVFFAAELVASASRRAGGDKLFGALPMSRMGTGRGVSGRCGRSRWCSRWGRCSSWTTPPPR</sequence>
<dbReference type="EMBL" id="BLAD01000090">
    <property type="protein sequence ID" value="GES04963.1"/>
    <property type="molecule type" value="Genomic_DNA"/>
</dbReference>
<dbReference type="PANTHER" id="PTHR43335:SF2">
    <property type="entry name" value="ABC TRANSPORTER, ATP-BINDING PROTEIN"/>
    <property type="match status" value="1"/>
</dbReference>
<dbReference type="GO" id="GO:0016887">
    <property type="term" value="F:ATP hydrolysis activity"/>
    <property type="evidence" value="ECO:0007669"/>
    <property type="project" value="InterPro"/>
</dbReference>
<proteinExistence type="inferred from homology"/>
<comment type="caution">
    <text evidence="6">The sequence shown here is derived from an EMBL/GenBank/DDBJ whole genome shotgun (WGS) entry which is preliminary data.</text>
</comment>
<reference evidence="6 7" key="1">
    <citation type="submission" date="2019-10" db="EMBL/GenBank/DDBJ databases">
        <title>Whole genome shotgun sequence of Acrocarpospora corrugata NBRC 13972.</title>
        <authorList>
            <person name="Ichikawa N."/>
            <person name="Kimura A."/>
            <person name="Kitahashi Y."/>
            <person name="Komaki H."/>
            <person name="Oguchi A."/>
        </authorList>
    </citation>
    <scope>NUCLEOTIDE SEQUENCE [LARGE SCALE GENOMIC DNA]</scope>
    <source>
        <strain evidence="6 7">NBRC 13972</strain>
    </source>
</reference>
<dbReference type="PROSITE" id="PS00211">
    <property type="entry name" value="ABC_TRANSPORTER_1"/>
    <property type="match status" value="1"/>
</dbReference>
<dbReference type="RefSeq" id="WP_155341017.1">
    <property type="nucleotide sequence ID" value="NZ_BAAABN010000009.1"/>
</dbReference>
<evidence type="ECO:0000256" key="2">
    <source>
        <dbReference type="ARBA" id="ARBA00022448"/>
    </source>
</evidence>
<feature type="domain" description="ABC transporter" evidence="5">
    <location>
        <begin position="4"/>
        <end position="233"/>
    </location>
</feature>
<gene>
    <name evidence="6" type="ORF">Acor_70310</name>
</gene>
<dbReference type="Proteomes" id="UP000334990">
    <property type="component" value="Unassembled WGS sequence"/>
</dbReference>
<dbReference type="Gene3D" id="3.40.50.300">
    <property type="entry name" value="P-loop containing nucleotide triphosphate hydrolases"/>
    <property type="match status" value="1"/>
</dbReference>
<dbReference type="CDD" id="cd03264">
    <property type="entry name" value="ABC_drug_resistance_like"/>
    <property type="match status" value="1"/>
</dbReference>
<evidence type="ECO:0000256" key="1">
    <source>
        <dbReference type="ARBA" id="ARBA00005417"/>
    </source>
</evidence>
<dbReference type="GO" id="GO:0005524">
    <property type="term" value="F:ATP binding"/>
    <property type="evidence" value="ECO:0007669"/>
    <property type="project" value="UniProtKB-KW"/>
</dbReference>
<organism evidence="6 7">
    <name type="scientific">Acrocarpospora corrugata</name>
    <dbReference type="NCBI Taxonomy" id="35763"/>
    <lineage>
        <taxon>Bacteria</taxon>
        <taxon>Bacillati</taxon>
        <taxon>Actinomycetota</taxon>
        <taxon>Actinomycetes</taxon>
        <taxon>Streptosporangiales</taxon>
        <taxon>Streptosporangiaceae</taxon>
        <taxon>Acrocarpospora</taxon>
    </lineage>
</organism>
<dbReference type="PROSITE" id="PS50893">
    <property type="entry name" value="ABC_TRANSPORTER_2"/>
    <property type="match status" value="1"/>
</dbReference>
<keyword evidence="3" id="KW-0547">Nucleotide-binding</keyword>
<evidence type="ECO:0000313" key="6">
    <source>
        <dbReference type="EMBL" id="GES04963.1"/>
    </source>
</evidence>
<evidence type="ECO:0000313" key="7">
    <source>
        <dbReference type="Proteomes" id="UP000334990"/>
    </source>
</evidence>
<evidence type="ECO:0000259" key="5">
    <source>
        <dbReference type="PROSITE" id="PS50893"/>
    </source>
</evidence>
<dbReference type="InterPro" id="IPR003593">
    <property type="entry name" value="AAA+_ATPase"/>
</dbReference>
<dbReference type="SUPFAM" id="SSF52540">
    <property type="entry name" value="P-loop containing nucleoside triphosphate hydrolases"/>
    <property type="match status" value="1"/>
</dbReference>
<dbReference type="InterPro" id="IPR017871">
    <property type="entry name" value="ABC_transporter-like_CS"/>
</dbReference>
<evidence type="ECO:0000256" key="3">
    <source>
        <dbReference type="ARBA" id="ARBA00022741"/>
    </source>
</evidence>
<name>A0A5M3WCZ0_9ACTN</name>
<protein>
    <recommendedName>
        <fullName evidence="5">ABC transporter domain-containing protein</fullName>
    </recommendedName>
</protein>
<dbReference type="InterPro" id="IPR003439">
    <property type="entry name" value="ABC_transporter-like_ATP-bd"/>
</dbReference>
<dbReference type="PANTHER" id="PTHR43335">
    <property type="entry name" value="ABC TRANSPORTER, ATP-BINDING PROTEIN"/>
    <property type="match status" value="1"/>
</dbReference>
<dbReference type="SMART" id="SM00382">
    <property type="entry name" value="AAA"/>
    <property type="match status" value="1"/>
</dbReference>